<dbReference type="PROSITE" id="PS50878">
    <property type="entry name" value="RT_POL"/>
    <property type="match status" value="1"/>
</dbReference>
<name>A0A8S3YM14_9EUPU</name>
<accession>A0A8S3YM14</accession>
<dbReference type="Proteomes" id="UP000678393">
    <property type="component" value="Unassembled WGS sequence"/>
</dbReference>
<evidence type="ECO:0000259" key="1">
    <source>
        <dbReference type="PROSITE" id="PS50878"/>
    </source>
</evidence>
<dbReference type="InterPro" id="IPR043502">
    <property type="entry name" value="DNA/RNA_pol_sf"/>
</dbReference>
<proteinExistence type="predicted"/>
<protein>
    <recommendedName>
        <fullName evidence="1">Reverse transcriptase domain-containing protein</fullName>
    </recommendedName>
</protein>
<sequence>MQNTVGKLLEKIVAQRLTTYLELHDKFPPTLGGYRLNKETWFNAAVFAYDVYEGFQIKEETCAAVLDLEDAYNKVPYDYLMQLLLKLEVNPILIRWIAAVLFQRKIVLRCGSWSSEPQMICPGLPQGSPLSPVLFNVYTVMITEQQLNGKGRTLSFADDILIYR</sequence>
<dbReference type="AlphaFoldDB" id="A0A8S3YM14"/>
<dbReference type="EMBL" id="CAJHNH020000502">
    <property type="protein sequence ID" value="CAG5118129.1"/>
    <property type="molecule type" value="Genomic_DNA"/>
</dbReference>
<reference evidence="2" key="1">
    <citation type="submission" date="2021-04" db="EMBL/GenBank/DDBJ databases">
        <authorList>
            <consortium name="Molecular Ecology Group"/>
        </authorList>
    </citation>
    <scope>NUCLEOTIDE SEQUENCE</scope>
</reference>
<comment type="caution">
    <text evidence="2">The sequence shown here is derived from an EMBL/GenBank/DDBJ whole genome shotgun (WGS) entry which is preliminary data.</text>
</comment>
<dbReference type="Pfam" id="PF00078">
    <property type="entry name" value="RVT_1"/>
    <property type="match status" value="1"/>
</dbReference>
<dbReference type="SUPFAM" id="SSF56672">
    <property type="entry name" value="DNA/RNA polymerases"/>
    <property type="match status" value="1"/>
</dbReference>
<dbReference type="PANTHER" id="PTHR19446">
    <property type="entry name" value="REVERSE TRANSCRIPTASES"/>
    <property type="match status" value="1"/>
</dbReference>
<dbReference type="InterPro" id="IPR000477">
    <property type="entry name" value="RT_dom"/>
</dbReference>
<feature type="domain" description="Reverse transcriptase" evidence="1">
    <location>
        <begin position="1"/>
        <end position="164"/>
    </location>
</feature>
<evidence type="ECO:0000313" key="3">
    <source>
        <dbReference type="Proteomes" id="UP000678393"/>
    </source>
</evidence>
<evidence type="ECO:0000313" key="2">
    <source>
        <dbReference type="EMBL" id="CAG5118129.1"/>
    </source>
</evidence>
<gene>
    <name evidence="2" type="ORF">CUNI_LOCUS3687</name>
</gene>
<dbReference type="OrthoDB" id="6151473at2759"/>
<organism evidence="2 3">
    <name type="scientific">Candidula unifasciata</name>
    <dbReference type="NCBI Taxonomy" id="100452"/>
    <lineage>
        <taxon>Eukaryota</taxon>
        <taxon>Metazoa</taxon>
        <taxon>Spiralia</taxon>
        <taxon>Lophotrochozoa</taxon>
        <taxon>Mollusca</taxon>
        <taxon>Gastropoda</taxon>
        <taxon>Heterobranchia</taxon>
        <taxon>Euthyneura</taxon>
        <taxon>Panpulmonata</taxon>
        <taxon>Eupulmonata</taxon>
        <taxon>Stylommatophora</taxon>
        <taxon>Helicina</taxon>
        <taxon>Helicoidea</taxon>
        <taxon>Geomitridae</taxon>
        <taxon>Candidula</taxon>
    </lineage>
</organism>
<keyword evidence="3" id="KW-1185">Reference proteome</keyword>